<reference evidence="6 7" key="1">
    <citation type="submission" date="2020-04" db="EMBL/GenBank/DDBJ databases">
        <title>Flammeovirga sp. SR4, a novel species isolated from seawater.</title>
        <authorList>
            <person name="Wang X."/>
        </authorList>
    </citation>
    <scope>NUCLEOTIDE SEQUENCE [LARGE SCALE GENOMIC DNA]</scope>
    <source>
        <strain evidence="6 7">SR4</strain>
    </source>
</reference>
<dbReference type="NCBIfam" id="TIGR04057">
    <property type="entry name" value="SusC_RagA_signa"/>
    <property type="match status" value="1"/>
</dbReference>
<dbReference type="Proteomes" id="UP000585050">
    <property type="component" value="Unassembled WGS sequence"/>
</dbReference>
<proteinExistence type="predicted"/>
<dbReference type="InterPro" id="IPR025554">
    <property type="entry name" value="DUF4140"/>
</dbReference>
<evidence type="ECO:0000256" key="1">
    <source>
        <dbReference type="SAM" id="Coils"/>
    </source>
</evidence>
<feature type="coiled-coil region" evidence="1">
    <location>
        <begin position="91"/>
        <end position="132"/>
    </location>
</feature>
<sequence>MKKITVLLSIALVFVFQNIFAQSKSSTINQVTVFTNGAQIDRSIKINYEKGRHDLLLKGLSSHINSESIRVTGNSDFVILNVQFEKDYVSQVETNDQIESIQQKIEGLKSQLEEERVKLKITEDKLDFLKSNKEISSKDITSTTFQNYNAYYGQQLETLSLQQLKQKRSINKKNEELGKLQRQLRDISNNNEVSGVIKVSYEAKQSGNMDLKFSYRVKRASWYPSYDLRYNGADKPMSITYKAIITQTTDVDWKDVHLVLSTAKQHVSGTMPYLDPFYVNYTPKYEEKGDWGYADGWGGSADDMATEELTMAAAPELKKSIRIRGTNSTSAQEPMYIVDGEVKNDIDYLDKNSIESLEVLKDASSTAIYGSRGANGVVIVNTKGNGNGAYKTISAQNETASEFVLANKHTIQSDYRSKTLMYKQKEVPASFTYQAVPKLSEHVYLVGQLTDWSKYDLISGQASIYMDNAYVGKTRIKTDNLTDTLDISFGVDNNISIKREKLSEYEESKAIGSNKRETIAYKITVRNNKNYEIEASIFDQIPVSQKKEIQVELIDISNAVQETDTGKLSWKIKLKPNEVKELIVRYAVKYPKSNNVILE</sequence>
<organism evidence="6 7">
    <name type="scientific">Flammeovirga agarivorans</name>
    <dbReference type="NCBI Taxonomy" id="2726742"/>
    <lineage>
        <taxon>Bacteria</taxon>
        <taxon>Pseudomonadati</taxon>
        <taxon>Bacteroidota</taxon>
        <taxon>Cytophagia</taxon>
        <taxon>Cytophagales</taxon>
        <taxon>Flammeovirgaceae</taxon>
        <taxon>Flammeovirga</taxon>
    </lineage>
</organism>
<feature type="domain" description="TonB-dependent receptor plug" evidence="3">
    <location>
        <begin position="318"/>
        <end position="377"/>
    </location>
</feature>
<dbReference type="PANTHER" id="PTHR31005">
    <property type="entry name" value="DUF4139 DOMAIN-CONTAINING PROTEIN"/>
    <property type="match status" value="1"/>
</dbReference>
<gene>
    <name evidence="6" type="ORF">HGP29_12845</name>
</gene>
<dbReference type="Pfam" id="PF13598">
    <property type="entry name" value="DUF4139"/>
    <property type="match status" value="1"/>
</dbReference>
<feature type="chain" id="PRO_5030899559" evidence="2">
    <location>
        <begin position="22"/>
        <end position="599"/>
    </location>
</feature>
<dbReference type="InterPro" id="IPR023997">
    <property type="entry name" value="TonB-dep_OMP_SusC/RagA_CS"/>
</dbReference>
<keyword evidence="2" id="KW-0732">Signal</keyword>
<dbReference type="PANTHER" id="PTHR31005:SF8">
    <property type="entry name" value="DUF4139 DOMAIN-CONTAINING PROTEIN"/>
    <property type="match status" value="1"/>
</dbReference>
<dbReference type="EMBL" id="JABAIL010000003">
    <property type="protein sequence ID" value="NLR92106.1"/>
    <property type="molecule type" value="Genomic_DNA"/>
</dbReference>
<feature type="signal peptide" evidence="2">
    <location>
        <begin position="1"/>
        <end position="21"/>
    </location>
</feature>
<protein>
    <submittedName>
        <fullName evidence="6">Mucoidy inhibitor MuiA family protein</fullName>
    </submittedName>
</protein>
<dbReference type="AlphaFoldDB" id="A0A7X8SKW8"/>
<feature type="domain" description="DUF4140" evidence="5">
    <location>
        <begin position="31"/>
        <end position="129"/>
    </location>
</feature>
<evidence type="ECO:0000313" key="6">
    <source>
        <dbReference type="EMBL" id="NLR92106.1"/>
    </source>
</evidence>
<dbReference type="Gene3D" id="2.170.130.10">
    <property type="entry name" value="TonB-dependent receptor, plug domain"/>
    <property type="match status" value="1"/>
</dbReference>
<dbReference type="InterPro" id="IPR012910">
    <property type="entry name" value="Plug_dom"/>
</dbReference>
<dbReference type="SUPFAM" id="SSF56935">
    <property type="entry name" value="Porins"/>
    <property type="match status" value="1"/>
</dbReference>
<accession>A0A7X8SKW8</accession>
<evidence type="ECO:0000313" key="7">
    <source>
        <dbReference type="Proteomes" id="UP000585050"/>
    </source>
</evidence>
<dbReference type="Pfam" id="PF07715">
    <property type="entry name" value="Plug"/>
    <property type="match status" value="1"/>
</dbReference>
<dbReference type="InterPro" id="IPR011935">
    <property type="entry name" value="CHP02231"/>
</dbReference>
<evidence type="ECO:0000259" key="5">
    <source>
        <dbReference type="Pfam" id="PF13600"/>
    </source>
</evidence>
<comment type="caution">
    <text evidence="6">The sequence shown here is derived from an EMBL/GenBank/DDBJ whole genome shotgun (WGS) entry which is preliminary data.</text>
</comment>
<evidence type="ECO:0000259" key="3">
    <source>
        <dbReference type="Pfam" id="PF07715"/>
    </source>
</evidence>
<keyword evidence="7" id="KW-1185">Reference proteome</keyword>
<dbReference type="NCBIfam" id="TIGR02231">
    <property type="entry name" value="mucoidy inhibitor MuiA family protein"/>
    <property type="match status" value="2"/>
</dbReference>
<evidence type="ECO:0000259" key="4">
    <source>
        <dbReference type="Pfam" id="PF13598"/>
    </source>
</evidence>
<feature type="domain" description="DUF4139" evidence="4">
    <location>
        <begin position="211"/>
        <end position="592"/>
    </location>
</feature>
<dbReference type="Pfam" id="PF13600">
    <property type="entry name" value="DUF4140"/>
    <property type="match status" value="1"/>
</dbReference>
<dbReference type="InterPro" id="IPR037291">
    <property type="entry name" value="DUF4139"/>
</dbReference>
<dbReference type="RefSeq" id="WP_168882811.1">
    <property type="nucleotide sequence ID" value="NZ_JABAIL010000003.1"/>
</dbReference>
<dbReference type="InterPro" id="IPR037066">
    <property type="entry name" value="Plug_dom_sf"/>
</dbReference>
<name>A0A7X8SKW8_9BACT</name>
<evidence type="ECO:0000256" key="2">
    <source>
        <dbReference type="SAM" id="SignalP"/>
    </source>
</evidence>
<keyword evidence="1" id="KW-0175">Coiled coil</keyword>